<accession>A0AAD7NER3</accession>
<evidence type="ECO:0000313" key="1">
    <source>
        <dbReference type="EMBL" id="KAJ7757773.1"/>
    </source>
</evidence>
<protein>
    <recommendedName>
        <fullName evidence="3">F-box domain-containing protein</fullName>
    </recommendedName>
</protein>
<reference evidence="1" key="1">
    <citation type="submission" date="2023-03" db="EMBL/GenBank/DDBJ databases">
        <title>Massive genome expansion in bonnet fungi (Mycena s.s.) driven by repeated elements and novel gene families across ecological guilds.</title>
        <authorList>
            <consortium name="Lawrence Berkeley National Laboratory"/>
            <person name="Harder C.B."/>
            <person name="Miyauchi S."/>
            <person name="Viragh M."/>
            <person name="Kuo A."/>
            <person name="Thoen E."/>
            <person name="Andreopoulos B."/>
            <person name="Lu D."/>
            <person name="Skrede I."/>
            <person name="Drula E."/>
            <person name="Henrissat B."/>
            <person name="Morin E."/>
            <person name="Kohler A."/>
            <person name="Barry K."/>
            <person name="LaButti K."/>
            <person name="Morin E."/>
            <person name="Salamov A."/>
            <person name="Lipzen A."/>
            <person name="Mereny Z."/>
            <person name="Hegedus B."/>
            <person name="Baldrian P."/>
            <person name="Stursova M."/>
            <person name="Weitz H."/>
            <person name="Taylor A."/>
            <person name="Grigoriev I.V."/>
            <person name="Nagy L.G."/>
            <person name="Martin F."/>
            <person name="Kauserud H."/>
        </authorList>
    </citation>
    <scope>NUCLEOTIDE SEQUENCE</scope>
    <source>
        <strain evidence="1">CBHHK188m</strain>
    </source>
</reference>
<keyword evidence="2" id="KW-1185">Reference proteome</keyword>
<dbReference type="Proteomes" id="UP001215280">
    <property type="component" value="Unassembled WGS sequence"/>
</dbReference>
<comment type="caution">
    <text evidence="1">The sequence shown here is derived from an EMBL/GenBank/DDBJ whole genome shotgun (WGS) entry which is preliminary data.</text>
</comment>
<dbReference type="AlphaFoldDB" id="A0AAD7NER3"/>
<evidence type="ECO:0000313" key="2">
    <source>
        <dbReference type="Proteomes" id="UP001215280"/>
    </source>
</evidence>
<sequence>MSVEELRTAIENICIDIERQKEVLKTLETSKSRLQSQLNAVLDPVERLPLEISSEIFVQCLPPLPEPGAHHLPILLLNVCNSWSRIALSIPTLWTAIHVQFPRLQGFEKLLEIWLQRAHNRPLSISLHGTFEASIATILSRRAEQLENLEINHDQINAVNVDPLSGIGPGPFPLLKSLTIGSVLNQAYPSLDPNSILDLFHLAPNLVECTFYWVLIPADELPRGLRVLPNLRHLRFGKSLPCLADIELLRYLTLPGLQTLAVSVITSDDDSDEEVLIAFLKRSSPPLQKLRICENGSGGPFPFTKMEECLRLLPTLTHIELWDPSDDLVQKLFAILASPSLLHLQSVRMFGYWGDVPPTSWAVLHHALVGRRTHFTHFTIKCLVYGSSDTPYIKQPDAEICDAFRQLVVDGMEIFIGYEGQNWISV</sequence>
<dbReference type="Gene3D" id="3.80.10.10">
    <property type="entry name" value="Ribonuclease Inhibitor"/>
    <property type="match status" value="1"/>
</dbReference>
<dbReference type="SUPFAM" id="SSF52047">
    <property type="entry name" value="RNI-like"/>
    <property type="match status" value="1"/>
</dbReference>
<evidence type="ECO:0008006" key="3">
    <source>
        <dbReference type="Google" id="ProtNLM"/>
    </source>
</evidence>
<gene>
    <name evidence="1" type="ORF">DFH07DRAFT_459105</name>
</gene>
<dbReference type="EMBL" id="JARJLG010000057">
    <property type="protein sequence ID" value="KAJ7757773.1"/>
    <property type="molecule type" value="Genomic_DNA"/>
</dbReference>
<dbReference type="InterPro" id="IPR032675">
    <property type="entry name" value="LRR_dom_sf"/>
</dbReference>
<proteinExistence type="predicted"/>
<name>A0AAD7NER3_9AGAR</name>
<organism evidence="1 2">
    <name type="scientific">Mycena maculata</name>
    <dbReference type="NCBI Taxonomy" id="230809"/>
    <lineage>
        <taxon>Eukaryota</taxon>
        <taxon>Fungi</taxon>
        <taxon>Dikarya</taxon>
        <taxon>Basidiomycota</taxon>
        <taxon>Agaricomycotina</taxon>
        <taxon>Agaricomycetes</taxon>
        <taxon>Agaricomycetidae</taxon>
        <taxon>Agaricales</taxon>
        <taxon>Marasmiineae</taxon>
        <taxon>Mycenaceae</taxon>
        <taxon>Mycena</taxon>
    </lineage>
</organism>